<dbReference type="EMBL" id="OZ035824">
    <property type="protein sequence ID" value="CAL1593209.1"/>
    <property type="molecule type" value="Genomic_DNA"/>
</dbReference>
<proteinExistence type="predicted"/>
<dbReference type="Proteomes" id="UP001497482">
    <property type="component" value="Chromosome 2"/>
</dbReference>
<evidence type="ECO:0000313" key="2">
    <source>
        <dbReference type="Proteomes" id="UP001497482"/>
    </source>
</evidence>
<dbReference type="AlphaFoldDB" id="A0AAV2KYE1"/>
<protein>
    <submittedName>
        <fullName evidence="1">Uncharacterized protein</fullName>
    </submittedName>
</protein>
<accession>A0AAV2KYE1</accession>
<gene>
    <name evidence="1" type="ORF">KC01_LOCUS22348</name>
</gene>
<evidence type="ECO:0000313" key="1">
    <source>
        <dbReference type="EMBL" id="CAL1593209.1"/>
    </source>
</evidence>
<keyword evidence="2" id="KW-1185">Reference proteome</keyword>
<name>A0AAV2KYE1_KNICA</name>
<reference evidence="1 2" key="1">
    <citation type="submission" date="2024-04" db="EMBL/GenBank/DDBJ databases">
        <authorList>
            <person name="Waldvogel A.-M."/>
            <person name="Schoenle A."/>
        </authorList>
    </citation>
    <scope>NUCLEOTIDE SEQUENCE [LARGE SCALE GENOMIC DNA]</scope>
</reference>
<sequence length="94" mass="10172">MAPCASIRCGPAASPLICMSKYEGIPLRKKPGFDVAIPTGLWTKIDSNGSVKSFISSVAARLLHLFNQELLQRENRELWPQSEVNGTGVKPSCG</sequence>
<organism evidence="1 2">
    <name type="scientific">Knipowitschia caucasica</name>
    <name type="common">Caucasian dwarf goby</name>
    <name type="synonym">Pomatoschistus caucasicus</name>
    <dbReference type="NCBI Taxonomy" id="637954"/>
    <lineage>
        <taxon>Eukaryota</taxon>
        <taxon>Metazoa</taxon>
        <taxon>Chordata</taxon>
        <taxon>Craniata</taxon>
        <taxon>Vertebrata</taxon>
        <taxon>Euteleostomi</taxon>
        <taxon>Actinopterygii</taxon>
        <taxon>Neopterygii</taxon>
        <taxon>Teleostei</taxon>
        <taxon>Neoteleostei</taxon>
        <taxon>Acanthomorphata</taxon>
        <taxon>Gobiaria</taxon>
        <taxon>Gobiiformes</taxon>
        <taxon>Gobioidei</taxon>
        <taxon>Gobiidae</taxon>
        <taxon>Gobiinae</taxon>
        <taxon>Knipowitschia</taxon>
    </lineage>
</organism>